<evidence type="ECO:0000259" key="3">
    <source>
        <dbReference type="Pfam" id="PF24088"/>
    </source>
</evidence>
<organism evidence="5 6">
    <name type="scientific">Nocardia cerradoensis</name>
    <dbReference type="NCBI Taxonomy" id="85688"/>
    <lineage>
        <taxon>Bacteria</taxon>
        <taxon>Bacillati</taxon>
        <taxon>Actinomycetota</taxon>
        <taxon>Actinomycetes</taxon>
        <taxon>Mycobacteriales</taxon>
        <taxon>Nocardiaceae</taxon>
        <taxon>Nocardia</taxon>
    </lineage>
</organism>
<dbReference type="Pfam" id="PF24092">
    <property type="entry name" value="DUF7373_C"/>
    <property type="match status" value="1"/>
</dbReference>
<dbReference type="RefSeq" id="WP_094025378.1">
    <property type="nucleotide sequence ID" value="NZ_NGAF01000004.1"/>
</dbReference>
<evidence type="ECO:0000256" key="1">
    <source>
        <dbReference type="SAM" id="MobiDB-lite"/>
    </source>
</evidence>
<dbReference type="InterPro" id="IPR056463">
    <property type="entry name" value="DUF7373_C"/>
</dbReference>
<evidence type="ECO:0000313" key="6">
    <source>
        <dbReference type="Proteomes" id="UP000215506"/>
    </source>
</evidence>
<dbReference type="Pfam" id="PF24088">
    <property type="entry name" value="DUF7373"/>
    <property type="match status" value="1"/>
</dbReference>
<feature type="signal peptide" evidence="2">
    <location>
        <begin position="1"/>
        <end position="18"/>
    </location>
</feature>
<sequence>MRNSVRVLAAAVAALALAATGCGSDPTPAPAAEPTVDLSGLDVGPYDATPRDMGKPTNPGQAAFYEAERLGSTMPLPMDIDPAFTHTGKLDTLVFLDPKTSVMKDFTDLSNFAEDAPDLIGGFVSYGRDDPDNLGSELVNAAMIFPTEQRATEVAAALERRDFGRDPQTQAVAIPNYPLTHAHWVPTKQAINSWYPAGRLVVFTSVYDQAKNWFGKVDLPALVSRVQKSLDTVAPALAKFQPTPPDKLMDHPIDVDGMLGRTMIRPKEATGEWLNPPGVYLGRAGLHFSSDPGESRVWYDRDGVDRFADYGNELYRARDAAAAADIRDELGGAEKHFKQAASPRNLPVAKCREYNGKEQLAVRFYCSVYYGRYASLAWGEQLLDAQQRISAQYTILVKADPK</sequence>
<protein>
    <submittedName>
        <fullName evidence="5">Uncharacterized protein</fullName>
    </submittedName>
</protein>
<evidence type="ECO:0000313" key="5">
    <source>
        <dbReference type="EMBL" id="OXR45427.1"/>
    </source>
</evidence>
<feature type="chain" id="PRO_5039552120" evidence="2">
    <location>
        <begin position="19"/>
        <end position="402"/>
    </location>
</feature>
<comment type="caution">
    <text evidence="5">The sequence shown here is derived from an EMBL/GenBank/DDBJ whole genome shotgun (WGS) entry which is preliminary data.</text>
</comment>
<dbReference type="Proteomes" id="UP000215506">
    <property type="component" value="Unassembled WGS sequence"/>
</dbReference>
<feature type="domain" description="DUF7373" evidence="4">
    <location>
        <begin position="258"/>
        <end position="398"/>
    </location>
</feature>
<evidence type="ECO:0000259" key="4">
    <source>
        <dbReference type="Pfam" id="PF24092"/>
    </source>
</evidence>
<feature type="domain" description="DUF7373" evidence="3">
    <location>
        <begin position="54"/>
        <end position="252"/>
    </location>
</feature>
<name>A0A231H9Q3_9NOCA</name>
<keyword evidence="6" id="KW-1185">Reference proteome</keyword>
<evidence type="ECO:0000256" key="2">
    <source>
        <dbReference type="SAM" id="SignalP"/>
    </source>
</evidence>
<keyword evidence="2" id="KW-0732">Signal</keyword>
<dbReference type="PROSITE" id="PS51257">
    <property type="entry name" value="PROKAR_LIPOPROTEIN"/>
    <property type="match status" value="1"/>
</dbReference>
<gene>
    <name evidence="5" type="ORF">B7C42_02552</name>
</gene>
<dbReference type="AlphaFoldDB" id="A0A231H9Q3"/>
<reference evidence="5 6" key="1">
    <citation type="submission" date="2017-07" db="EMBL/GenBank/DDBJ databases">
        <title>First draft Genome Sequence of Nocardia cerradoensis isolated from human infection.</title>
        <authorList>
            <person name="Carrasco G."/>
        </authorList>
    </citation>
    <scope>NUCLEOTIDE SEQUENCE [LARGE SCALE GENOMIC DNA]</scope>
    <source>
        <strain evidence="5 6">CNM20130759</strain>
    </source>
</reference>
<accession>A0A231H9Q3</accession>
<dbReference type="InterPro" id="IPR055797">
    <property type="entry name" value="DUF7373"/>
</dbReference>
<proteinExistence type="predicted"/>
<dbReference type="EMBL" id="NGAF01000004">
    <property type="protein sequence ID" value="OXR45427.1"/>
    <property type="molecule type" value="Genomic_DNA"/>
</dbReference>
<feature type="region of interest" description="Disordered" evidence="1">
    <location>
        <begin position="23"/>
        <end position="43"/>
    </location>
</feature>